<keyword evidence="1" id="KW-0472">Membrane</keyword>
<evidence type="ECO:0000256" key="1">
    <source>
        <dbReference type="SAM" id="Phobius"/>
    </source>
</evidence>
<dbReference type="EMBL" id="FUKI01000015">
    <property type="protein sequence ID" value="SJM89434.1"/>
    <property type="molecule type" value="Genomic_DNA"/>
</dbReference>
<dbReference type="Pfam" id="PF11174">
    <property type="entry name" value="DUF2970"/>
    <property type="match status" value="1"/>
</dbReference>
<protein>
    <recommendedName>
        <fullName evidence="4">DUF2970 domain-containing protein</fullName>
    </recommendedName>
</protein>
<sequence length="61" mass="6566">MTKPKIIQILEDIVYATLGGQNSDAHKRQFEQASLPTYILAGLLGIAVFVAVIALVVSLLI</sequence>
<proteinExistence type="predicted"/>
<dbReference type="AlphaFoldDB" id="A0A1R4GZR1"/>
<reference evidence="3" key="1">
    <citation type="submission" date="2017-02" db="EMBL/GenBank/DDBJ databases">
        <authorList>
            <person name="Daims H."/>
        </authorList>
    </citation>
    <scope>NUCLEOTIDE SEQUENCE [LARGE SCALE GENOMIC DNA]</scope>
</reference>
<dbReference type="Proteomes" id="UP000195667">
    <property type="component" value="Unassembled WGS sequence"/>
</dbReference>
<evidence type="ECO:0008006" key="4">
    <source>
        <dbReference type="Google" id="ProtNLM"/>
    </source>
</evidence>
<keyword evidence="1" id="KW-0812">Transmembrane</keyword>
<dbReference type="RefSeq" id="WP_087142128.1">
    <property type="nucleotide sequence ID" value="NZ_FUKI01000015.1"/>
</dbReference>
<name>A0A1R4GZR1_9GAMM</name>
<accession>A0A1R4GZR1</accession>
<evidence type="ECO:0000313" key="3">
    <source>
        <dbReference type="Proteomes" id="UP000195667"/>
    </source>
</evidence>
<dbReference type="InterPro" id="IPR021344">
    <property type="entry name" value="DUF2970"/>
</dbReference>
<keyword evidence="3" id="KW-1185">Reference proteome</keyword>
<organism evidence="2 3">
    <name type="scientific">Crenothrix polyspora</name>
    <dbReference type="NCBI Taxonomy" id="360316"/>
    <lineage>
        <taxon>Bacteria</taxon>
        <taxon>Pseudomonadati</taxon>
        <taxon>Pseudomonadota</taxon>
        <taxon>Gammaproteobacteria</taxon>
        <taxon>Methylococcales</taxon>
        <taxon>Crenotrichaceae</taxon>
        <taxon>Crenothrix</taxon>
    </lineage>
</organism>
<dbReference type="OrthoDB" id="5625885at2"/>
<feature type="transmembrane region" description="Helical" evidence="1">
    <location>
        <begin position="38"/>
        <end position="60"/>
    </location>
</feature>
<evidence type="ECO:0000313" key="2">
    <source>
        <dbReference type="EMBL" id="SJM89434.1"/>
    </source>
</evidence>
<keyword evidence="1" id="KW-1133">Transmembrane helix</keyword>
<gene>
    <name evidence="2" type="ORF">CRENPOLYSF1_1110006</name>
</gene>